<accession>A0ABD0PJC5</accession>
<reference evidence="1 2" key="1">
    <citation type="submission" date="2024-05" db="EMBL/GenBank/DDBJ databases">
        <title>Genome sequencing and assembly of Indian major carp, Cirrhinus mrigala (Hamilton, 1822).</title>
        <authorList>
            <person name="Mohindra V."/>
            <person name="Chowdhury L.M."/>
            <person name="Lal K."/>
            <person name="Jena J.K."/>
        </authorList>
    </citation>
    <scope>NUCLEOTIDE SEQUENCE [LARGE SCALE GENOMIC DNA]</scope>
    <source>
        <strain evidence="1">CM1030</strain>
        <tissue evidence="1">Blood</tissue>
    </source>
</reference>
<keyword evidence="2" id="KW-1185">Reference proteome</keyword>
<evidence type="ECO:0000313" key="2">
    <source>
        <dbReference type="Proteomes" id="UP001529510"/>
    </source>
</evidence>
<dbReference type="EMBL" id="JAMKFB020000015">
    <property type="protein sequence ID" value="KAL0173481.1"/>
    <property type="molecule type" value="Genomic_DNA"/>
</dbReference>
<feature type="non-terminal residue" evidence="1">
    <location>
        <position position="118"/>
    </location>
</feature>
<organism evidence="1 2">
    <name type="scientific">Cirrhinus mrigala</name>
    <name type="common">Mrigala</name>
    <dbReference type="NCBI Taxonomy" id="683832"/>
    <lineage>
        <taxon>Eukaryota</taxon>
        <taxon>Metazoa</taxon>
        <taxon>Chordata</taxon>
        <taxon>Craniata</taxon>
        <taxon>Vertebrata</taxon>
        <taxon>Euteleostomi</taxon>
        <taxon>Actinopterygii</taxon>
        <taxon>Neopterygii</taxon>
        <taxon>Teleostei</taxon>
        <taxon>Ostariophysi</taxon>
        <taxon>Cypriniformes</taxon>
        <taxon>Cyprinidae</taxon>
        <taxon>Labeoninae</taxon>
        <taxon>Labeonini</taxon>
        <taxon>Cirrhinus</taxon>
    </lineage>
</organism>
<comment type="caution">
    <text evidence="1">The sequence shown here is derived from an EMBL/GenBank/DDBJ whole genome shotgun (WGS) entry which is preliminary data.</text>
</comment>
<evidence type="ECO:0000313" key="1">
    <source>
        <dbReference type="EMBL" id="KAL0173481.1"/>
    </source>
</evidence>
<sequence length="118" mass="13354">MFLPTFTFLSGTMQPPRLTNPPQLYPSPPFRMASPPSFNETNKQPLSFSILLNLCCSAMLLQIIQIWLSPPEISLVLLWFTAVELPDEIWVYNISSWHETKTAPPGHNAPSQQNKSVK</sequence>
<gene>
    <name evidence="1" type="ORF">M9458_029449</name>
</gene>
<dbReference type="AlphaFoldDB" id="A0ABD0PJC5"/>
<dbReference type="Proteomes" id="UP001529510">
    <property type="component" value="Unassembled WGS sequence"/>
</dbReference>
<proteinExistence type="predicted"/>
<name>A0ABD0PJC5_CIRMR</name>
<protein>
    <submittedName>
        <fullName evidence="1">Uncharacterized protein</fullName>
    </submittedName>
</protein>